<keyword evidence="2" id="KW-1185">Reference proteome</keyword>
<dbReference type="Proteomes" id="UP000827092">
    <property type="component" value="Unassembled WGS sequence"/>
</dbReference>
<dbReference type="AlphaFoldDB" id="A0AAV6TG06"/>
<accession>A0AAV6TG06</accession>
<sequence length="166" mass="18496">MVRTRAVSDRLASLTFVLDYGNIPWQMLSHSSSCDGPRNFTSSVAIRMPPSCSSNLTSCSENQQIEPRGPMSLFHAPLFESVTPALSTLIYQVNLPFTRDRPADDHQGKPAGLFQNGQFYPPFRRPPTRTEDPTTSFLTATTVEYTLLDKCYAAAGTWLALHLILR</sequence>
<evidence type="ECO:0000313" key="1">
    <source>
        <dbReference type="EMBL" id="KAG8170757.1"/>
    </source>
</evidence>
<comment type="caution">
    <text evidence="1">The sequence shown here is derived from an EMBL/GenBank/DDBJ whole genome shotgun (WGS) entry which is preliminary data.</text>
</comment>
<organism evidence="1 2">
    <name type="scientific">Oedothorax gibbosus</name>
    <dbReference type="NCBI Taxonomy" id="931172"/>
    <lineage>
        <taxon>Eukaryota</taxon>
        <taxon>Metazoa</taxon>
        <taxon>Ecdysozoa</taxon>
        <taxon>Arthropoda</taxon>
        <taxon>Chelicerata</taxon>
        <taxon>Arachnida</taxon>
        <taxon>Araneae</taxon>
        <taxon>Araneomorphae</taxon>
        <taxon>Entelegynae</taxon>
        <taxon>Araneoidea</taxon>
        <taxon>Linyphiidae</taxon>
        <taxon>Erigoninae</taxon>
        <taxon>Oedothorax</taxon>
    </lineage>
</organism>
<gene>
    <name evidence="1" type="ORF">JTE90_028474</name>
</gene>
<name>A0AAV6TG06_9ARAC</name>
<reference evidence="1 2" key="1">
    <citation type="journal article" date="2022" name="Nat. Ecol. Evol.">
        <title>A masculinizing supergene underlies an exaggerated male reproductive morph in a spider.</title>
        <authorList>
            <person name="Hendrickx F."/>
            <person name="De Corte Z."/>
            <person name="Sonet G."/>
            <person name="Van Belleghem S.M."/>
            <person name="Kostlbacher S."/>
            <person name="Vangestel C."/>
        </authorList>
    </citation>
    <scope>NUCLEOTIDE SEQUENCE [LARGE SCALE GENOMIC DNA]</scope>
    <source>
        <strain evidence="1">W744_W776</strain>
    </source>
</reference>
<dbReference type="EMBL" id="JAFNEN010004949">
    <property type="protein sequence ID" value="KAG8170757.1"/>
    <property type="molecule type" value="Genomic_DNA"/>
</dbReference>
<protein>
    <submittedName>
        <fullName evidence="1">Uncharacterized protein</fullName>
    </submittedName>
</protein>
<proteinExistence type="predicted"/>
<evidence type="ECO:0000313" key="2">
    <source>
        <dbReference type="Proteomes" id="UP000827092"/>
    </source>
</evidence>